<dbReference type="STRING" id="614.XJ20_14055"/>
<dbReference type="Pfam" id="PF05926">
    <property type="entry name" value="Phage_GPL"/>
    <property type="match status" value="1"/>
</dbReference>
<name>A0A515CWT5_SERLI</name>
<dbReference type="Proteomes" id="UP000317572">
    <property type="component" value="Chromosome"/>
</dbReference>
<reference evidence="1 2" key="1">
    <citation type="submission" date="2018-11" db="EMBL/GenBank/DDBJ databases">
        <title>The first complete genome of Serratia liquefaciens isolated from metalophyte plant revel distinctness adaptive mechanisms in an extreme habitat.</title>
        <authorList>
            <person name="Caneschi W.L."/>
            <person name="Sanchez A.B."/>
            <person name="Felestrino E.B."/>
            <person name="Assis R.A.B."/>
            <person name="Lemes C.G.C."/>
            <person name="Cordeiro I.F."/>
            <person name="Fonseca N.P."/>
            <person name="Villa M."/>
            <person name="Vieira I.T."/>
            <person name="Moraes L.A."/>
            <person name="Kamino L.H.Y."/>
            <person name="do Carmo F."/>
            <person name="Garcia C.M."/>
            <person name="Almeida N.F."/>
            <person name="Silva R.S."/>
            <person name="Ferro J.A."/>
            <person name="Ferro M.I.T."/>
            <person name="Varani A.M."/>
            <person name="Ferreira R.M."/>
            <person name="dos Santos V.L."/>
            <person name="Silva U.C."/>
            <person name="Setubal J.C."/>
            <person name="Moreira L.M."/>
        </authorList>
    </citation>
    <scope>NUCLEOTIDE SEQUENCE [LARGE SCALE GENOMIC DNA]</scope>
    <source>
        <strain evidence="1 2">FG3</strain>
    </source>
</reference>
<evidence type="ECO:0000313" key="2">
    <source>
        <dbReference type="Proteomes" id="UP000317572"/>
    </source>
</evidence>
<dbReference type="InterPro" id="IPR009225">
    <property type="entry name" value="Phage_head_completion_GpL"/>
</dbReference>
<gene>
    <name evidence="1" type="ORF">EGO53_12870</name>
</gene>
<dbReference type="EMBL" id="CP033893">
    <property type="protein sequence ID" value="QDL32628.1"/>
    <property type="molecule type" value="Genomic_DNA"/>
</dbReference>
<accession>A0A515CWT5</accession>
<organism evidence="1 2">
    <name type="scientific">Serratia liquefaciens</name>
    <dbReference type="NCBI Taxonomy" id="614"/>
    <lineage>
        <taxon>Bacteria</taxon>
        <taxon>Pseudomonadati</taxon>
        <taxon>Pseudomonadota</taxon>
        <taxon>Gammaproteobacteria</taxon>
        <taxon>Enterobacterales</taxon>
        <taxon>Yersiniaceae</taxon>
        <taxon>Serratia</taxon>
    </lineage>
</organism>
<sequence length="154" mass="17430">MKFVAPGQPGEEKQVIKNTQFWPDVDLSDLQESIRTDGTITPQRLRHAALNAIAEVNGELTLWRQAQQAAGFTALENVPSEELDGESVLLQHYSRAVYCITKANLNERYRDFDATGAGGKRADEMDESIDELWRDARWAMRLIQGENHMTVELI</sequence>
<evidence type="ECO:0000313" key="1">
    <source>
        <dbReference type="EMBL" id="QDL32628.1"/>
    </source>
</evidence>
<dbReference type="RefSeq" id="WP_142815439.1">
    <property type="nucleotide sequence ID" value="NZ_CP033893.1"/>
</dbReference>
<proteinExistence type="predicted"/>
<protein>
    <submittedName>
        <fullName evidence="1">Head completion/stabilization protein</fullName>
    </submittedName>
</protein>
<dbReference type="AlphaFoldDB" id="A0A515CWT5"/>